<reference evidence="3 4" key="1">
    <citation type="submission" date="2020-12" db="EMBL/GenBank/DDBJ databases">
        <title>Sphingomonas sp.</title>
        <authorList>
            <person name="Kim M.K."/>
        </authorList>
    </citation>
    <scope>NUCLEOTIDE SEQUENCE [LARGE SCALE GENOMIC DNA]</scope>
    <source>
        <strain evidence="3 4">BT552</strain>
    </source>
</reference>
<dbReference type="InterPro" id="IPR023210">
    <property type="entry name" value="NADP_OxRdtase_dom"/>
</dbReference>
<dbReference type="SUPFAM" id="SSF51430">
    <property type="entry name" value="NAD(P)-linked oxidoreductase"/>
    <property type="match status" value="1"/>
</dbReference>
<evidence type="ECO:0000259" key="2">
    <source>
        <dbReference type="Pfam" id="PF00248"/>
    </source>
</evidence>
<sequence length="333" mass="35720">MKTVRLGRSDLESSALGLGCMGMSEFYGDADEAESQAVLDRAAELGITHLDTSDLYGRGANEELVGRFLARHGRDDMLIATKFGILRDPDGPVGSTYDRVLDNSPAHARAACEASLKRLKVEAIDLYYVHRHDPAMAIEEVVGGLADLVREGKIRAIGLSEVSVKTLRRANAEYPIAALQSEYSLFAREVEEDVLPTCRELGITFLAYSPLGRGILGGQIRSVDDLAPDDLRRNAPIFSAAHLPGNLALVDRVRTIANRHGATPGQVALAWLLAQDVVPIAGTKRVRYLEENAGAATLTLDAEDCRALDQALAPGAVGGAGKWSTVPQPAEAR</sequence>
<evidence type="ECO:0000313" key="4">
    <source>
        <dbReference type="Proteomes" id="UP000763641"/>
    </source>
</evidence>
<dbReference type="InterPro" id="IPR036812">
    <property type="entry name" value="NAD(P)_OxRdtase_dom_sf"/>
</dbReference>
<dbReference type="CDD" id="cd19076">
    <property type="entry name" value="AKR_AKR13A_13D"/>
    <property type="match status" value="1"/>
</dbReference>
<gene>
    <name evidence="3" type="ORF">ILT43_15650</name>
</gene>
<keyword evidence="4" id="KW-1185">Reference proteome</keyword>
<keyword evidence="1" id="KW-0560">Oxidoreductase</keyword>
<protein>
    <submittedName>
        <fullName evidence="3">Aldo/keto reductase</fullName>
    </submittedName>
</protein>
<evidence type="ECO:0000313" key="3">
    <source>
        <dbReference type="EMBL" id="MBM6577817.1"/>
    </source>
</evidence>
<proteinExistence type="predicted"/>
<dbReference type="InterPro" id="IPR050791">
    <property type="entry name" value="Aldo-Keto_reductase"/>
</dbReference>
<dbReference type="Gene3D" id="3.20.20.100">
    <property type="entry name" value="NADP-dependent oxidoreductase domain"/>
    <property type="match status" value="1"/>
</dbReference>
<comment type="caution">
    <text evidence="3">The sequence shown here is derived from an EMBL/GenBank/DDBJ whole genome shotgun (WGS) entry which is preliminary data.</text>
</comment>
<accession>A0ABS2DA62</accession>
<dbReference type="Proteomes" id="UP000763641">
    <property type="component" value="Unassembled WGS sequence"/>
</dbReference>
<dbReference type="PANTHER" id="PTHR43625:SF40">
    <property type="entry name" value="ALDO-KETO REDUCTASE YAKC [NADP(+)]"/>
    <property type="match status" value="1"/>
</dbReference>
<feature type="domain" description="NADP-dependent oxidoreductase" evidence="2">
    <location>
        <begin position="16"/>
        <end position="311"/>
    </location>
</feature>
<evidence type="ECO:0000256" key="1">
    <source>
        <dbReference type="ARBA" id="ARBA00023002"/>
    </source>
</evidence>
<name>A0ABS2DA62_9SPHN</name>
<dbReference type="PANTHER" id="PTHR43625">
    <property type="entry name" value="AFLATOXIN B1 ALDEHYDE REDUCTASE"/>
    <property type="match status" value="1"/>
</dbReference>
<dbReference type="RefSeq" id="WP_204199917.1">
    <property type="nucleotide sequence ID" value="NZ_JAFEMC010000005.1"/>
</dbReference>
<dbReference type="Pfam" id="PF00248">
    <property type="entry name" value="Aldo_ket_red"/>
    <property type="match status" value="1"/>
</dbReference>
<dbReference type="EMBL" id="JAFEMC010000005">
    <property type="protein sequence ID" value="MBM6577817.1"/>
    <property type="molecule type" value="Genomic_DNA"/>
</dbReference>
<organism evidence="3 4">
    <name type="scientific">Sphingomonas longa</name>
    <dbReference type="NCBI Taxonomy" id="2778730"/>
    <lineage>
        <taxon>Bacteria</taxon>
        <taxon>Pseudomonadati</taxon>
        <taxon>Pseudomonadota</taxon>
        <taxon>Alphaproteobacteria</taxon>
        <taxon>Sphingomonadales</taxon>
        <taxon>Sphingomonadaceae</taxon>
        <taxon>Sphingomonas</taxon>
    </lineage>
</organism>